<sequence length="88" mass="10327">MLIVELDTVLKERDLIVKKIKQGDITSDKKSGRKESKLDKIINEPESYIKEYLLNRSIKQIDLMKKYNISINILKKYIKLVKGSVNYI</sequence>
<gene>
    <name evidence="1" type="ordered locus">CPR_0316</name>
</gene>
<evidence type="ECO:0000313" key="2">
    <source>
        <dbReference type="Proteomes" id="UP000001824"/>
    </source>
</evidence>
<dbReference type="KEGG" id="cpr:CPR_0316"/>
<dbReference type="EMBL" id="CP000312">
    <property type="protein sequence ID" value="ABG87805.1"/>
    <property type="molecule type" value="Genomic_DNA"/>
</dbReference>
<name>Q0SW55_CLOPS</name>
<accession>Q0SW55</accession>
<protein>
    <recommendedName>
        <fullName evidence="3">Resolvase</fullName>
    </recommendedName>
</protein>
<dbReference type="Proteomes" id="UP000001824">
    <property type="component" value="Chromosome"/>
</dbReference>
<organism evidence="1 2">
    <name type="scientific">Clostridium perfringens (strain SM101 / Type A)</name>
    <dbReference type="NCBI Taxonomy" id="289380"/>
    <lineage>
        <taxon>Bacteria</taxon>
        <taxon>Bacillati</taxon>
        <taxon>Bacillota</taxon>
        <taxon>Clostridia</taxon>
        <taxon>Eubacteriales</taxon>
        <taxon>Clostridiaceae</taxon>
        <taxon>Clostridium</taxon>
    </lineage>
</organism>
<reference evidence="1 2" key="1">
    <citation type="journal article" date="2006" name="Genome Res.">
        <title>Skewed genomic variability in strains of the toxigenic bacterial pathogen, Clostridium perfringens.</title>
        <authorList>
            <person name="Myers G.S."/>
            <person name="Rasko D.A."/>
            <person name="Cheung J.K."/>
            <person name="Ravel J."/>
            <person name="Seshadri R."/>
            <person name="Deboy R.T."/>
            <person name="Ren Q."/>
            <person name="Varga J."/>
            <person name="Awad M.M."/>
            <person name="Brinkac L.M."/>
            <person name="Daugherty S.C."/>
            <person name="Haft D.H."/>
            <person name="Dodson R.J."/>
            <person name="Madupu R."/>
            <person name="Nelson W.C."/>
            <person name="Rosovitz M.J."/>
            <person name="Sullivan S.A."/>
            <person name="Khouri H."/>
            <person name="Dimitrov G.I."/>
            <person name="Watkins K.L."/>
            <person name="Mulligan S."/>
            <person name="Benton J."/>
            <person name="Radune D."/>
            <person name="Fisher D.J."/>
            <person name="Atkins H.S."/>
            <person name="Hiscox T."/>
            <person name="Jost B.H."/>
            <person name="Billington S.J."/>
            <person name="Songer J.G."/>
            <person name="McClane B.A."/>
            <person name="Titball R.W."/>
            <person name="Rood J.I."/>
            <person name="Melville S.B."/>
            <person name="Paulsen I.T."/>
        </authorList>
    </citation>
    <scope>NUCLEOTIDE SEQUENCE [LARGE SCALE GENOMIC DNA]</scope>
    <source>
        <strain evidence="2">SM101 / Type A</strain>
    </source>
</reference>
<dbReference type="BioCyc" id="CPER289380:GI76-336-MONOMER"/>
<dbReference type="AlphaFoldDB" id="Q0SW55"/>
<evidence type="ECO:0008006" key="3">
    <source>
        <dbReference type="Google" id="ProtNLM"/>
    </source>
</evidence>
<evidence type="ECO:0000313" key="1">
    <source>
        <dbReference type="EMBL" id="ABG87805.1"/>
    </source>
</evidence>
<proteinExistence type="predicted"/>